<accession>A0A1H3BUU2</accession>
<gene>
    <name evidence="2" type="ORF">SAMN05444487_11839</name>
</gene>
<dbReference type="AlphaFoldDB" id="A0A1H3BUU2"/>
<feature type="transmembrane region" description="Helical" evidence="1">
    <location>
        <begin position="6"/>
        <end position="25"/>
    </location>
</feature>
<reference evidence="2 3" key="1">
    <citation type="submission" date="2016-10" db="EMBL/GenBank/DDBJ databases">
        <authorList>
            <person name="de Groot N.N."/>
        </authorList>
    </citation>
    <scope>NUCLEOTIDE SEQUENCE [LARGE SCALE GENOMIC DNA]</scope>
    <source>
        <strain evidence="2 3">DSM 45610</strain>
    </source>
</reference>
<dbReference type="Proteomes" id="UP000198534">
    <property type="component" value="Unassembled WGS sequence"/>
</dbReference>
<proteinExistence type="predicted"/>
<keyword evidence="1" id="KW-0472">Membrane</keyword>
<keyword evidence="3" id="KW-1185">Reference proteome</keyword>
<sequence>METLAYVLLAIWIVGMVTDVIKEIMRWWKKEKSEE</sequence>
<evidence type="ECO:0000256" key="1">
    <source>
        <dbReference type="SAM" id="Phobius"/>
    </source>
</evidence>
<evidence type="ECO:0000313" key="3">
    <source>
        <dbReference type="Proteomes" id="UP000198534"/>
    </source>
</evidence>
<dbReference type="EMBL" id="FNNQ01000018">
    <property type="protein sequence ID" value="SDX45576.1"/>
    <property type="molecule type" value="Genomic_DNA"/>
</dbReference>
<protein>
    <submittedName>
        <fullName evidence="2">Uncharacterized protein</fullName>
    </submittedName>
</protein>
<keyword evidence="1" id="KW-1133">Transmembrane helix</keyword>
<keyword evidence="1" id="KW-0812">Transmembrane</keyword>
<evidence type="ECO:0000313" key="2">
    <source>
        <dbReference type="EMBL" id="SDX45576.1"/>
    </source>
</evidence>
<organism evidence="2 3">
    <name type="scientific">Marininema mesophilum</name>
    <dbReference type="NCBI Taxonomy" id="1048340"/>
    <lineage>
        <taxon>Bacteria</taxon>
        <taxon>Bacillati</taxon>
        <taxon>Bacillota</taxon>
        <taxon>Bacilli</taxon>
        <taxon>Bacillales</taxon>
        <taxon>Thermoactinomycetaceae</taxon>
        <taxon>Marininema</taxon>
    </lineage>
</organism>
<dbReference type="STRING" id="1048340.SAMN05444487_11839"/>
<name>A0A1H3BUU2_9BACL</name>